<gene>
    <name evidence="4" type="ORF">DNK49_23085</name>
</gene>
<dbReference type="InterPro" id="IPR006530">
    <property type="entry name" value="YD"/>
</dbReference>
<dbReference type="Pfam" id="PF25023">
    <property type="entry name" value="TEN_YD-shell"/>
    <property type="match status" value="1"/>
</dbReference>
<evidence type="ECO:0000256" key="2">
    <source>
        <dbReference type="SAM" id="MobiDB-lite"/>
    </source>
</evidence>
<organism evidence="4 5">
    <name type="scientific">Parazoarcus communis SWub3 = DSM 12120</name>
    <dbReference type="NCBI Taxonomy" id="1121029"/>
    <lineage>
        <taxon>Bacteria</taxon>
        <taxon>Pseudomonadati</taxon>
        <taxon>Pseudomonadota</taxon>
        <taxon>Betaproteobacteria</taxon>
        <taxon>Rhodocyclales</taxon>
        <taxon>Zoogloeaceae</taxon>
        <taxon>Parazoarcus</taxon>
    </lineage>
</organism>
<dbReference type="InterPro" id="IPR056823">
    <property type="entry name" value="TEN-like_YD-shell"/>
</dbReference>
<reference evidence="4 5" key="1">
    <citation type="submission" date="2018-06" db="EMBL/GenBank/DDBJ databases">
        <title>Azoarcus communis strain SWub3 genome.</title>
        <authorList>
            <person name="Zorraquino Salvo V."/>
            <person name="Toubiana D."/>
            <person name="Blumwald E."/>
        </authorList>
    </citation>
    <scope>NUCLEOTIDE SEQUENCE [LARGE SCALE GENOMIC DNA]</scope>
    <source>
        <strain evidence="4 5">SWub3</strain>
    </source>
</reference>
<dbReference type="AlphaFoldDB" id="A0A323USL9"/>
<protein>
    <recommendedName>
        <fullName evidence="3">Teneurin-like YD-shell domain-containing protein</fullName>
    </recommendedName>
</protein>
<evidence type="ECO:0000259" key="3">
    <source>
        <dbReference type="Pfam" id="PF25023"/>
    </source>
</evidence>
<dbReference type="InterPro" id="IPR050708">
    <property type="entry name" value="T6SS_VgrG/RHS"/>
</dbReference>
<dbReference type="EMBL" id="QKOE01000077">
    <property type="protein sequence ID" value="PZA14216.1"/>
    <property type="molecule type" value="Genomic_DNA"/>
</dbReference>
<dbReference type="RefSeq" id="WP_207807104.1">
    <property type="nucleotide sequence ID" value="NZ_QKOE01000077.1"/>
</dbReference>
<feature type="non-terminal residue" evidence="4">
    <location>
        <position position="1"/>
    </location>
</feature>
<keyword evidence="1" id="KW-0677">Repeat</keyword>
<feature type="region of interest" description="Disordered" evidence="2">
    <location>
        <begin position="275"/>
        <end position="300"/>
    </location>
</feature>
<keyword evidence="5" id="KW-1185">Reference proteome</keyword>
<evidence type="ECO:0000313" key="5">
    <source>
        <dbReference type="Proteomes" id="UP000248259"/>
    </source>
</evidence>
<dbReference type="PANTHER" id="PTHR32305">
    <property type="match status" value="1"/>
</dbReference>
<accession>A0A323USL9</accession>
<dbReference type="PANTHER" id="PTHR32305:SF15">
    <property type="entry name" value="PROTEIN RHSA-RELATED"/>
    <property type="match status" value="1"/>
</dbReference>
<dbReference type="Gene3D" id="2.180.10.10">
    <property type="entry name" value="RHS repeat-associated core"/>
    <property type="match status" value="1"/>
</dbReference>
<proteinExistence type="predicted"/>
<name>A0A323USL9_9RHOO</name>
<evidence type="ECO:0000256" key="1">
    <source>
        <dbReference type="ARBA" id="ARBA00022737"/>
    </source>
</evidence>
<sequence>CDVERDALHREVYRTQGRLASRFDYDPMGRLTRHRSSLAQAQAGRVQGARADAGTAVLERRYGWDAAGNLITRVDQLRGTQAFRYDPTGRILEATGPRPESFAFDPAGNLLDPIDRAIGYPALDNRIAVFEDLRFDYDTHGNVTRRRKGAHELSELSWNAEHQLAQSTVTRHGVTQTTRYEYDALGRRTRKRDAFGATEYLWDGDLMIESRRNNKSALYLYEPDSFVPLATVQHNETYWYHCDQIGAPMELTDADGRIVWAADYRVWGEATVRKTGTDGRSVSSHTPAPPPIEQPFRFQG</sequence>
<feature type="non-terminal residue" evidence="4">
    <location>
        <position position="300"/>
    </location>
</feature>
<dbReference type="Proteomes" id="UP000248259">
    <property type="component" value="Unassembled WGS sequence"/>
</dbReference>
<comment type="caution">
    <text evidence="4">The sequence shown here is derived from an EMBL/GenBank/DDBJ whole genome shotgun (WGS) entry which is preliminary data.</text>
</comment>
<evidence type="ECO:0000313" key="4">
    <source>
        <dbReference type="EMBL" id="PZA14216.1"/>
    </source>
</evidence>
<feature type="domain" description="Teneurin-like YD-shell" evidence="3">
    <location>
        <begin position="72"/>
        <end position="270"/>
    </location>
</feature>
<dbReference type="NCBIfam" id="TIGR01643">
    <property type="entry name" value="YD_repeat_2x"/>
    <property type="match status" value="3"/>
</dbReference>